<evidence type="ECO:0000256" key="6">
    <source>
        <dbReference type="ARBA" id="ARBA00022840"/>
    </source>
</evidence>
<dbReference type="FunCoup" id="A0A6J2Y637">
    <property type="interactions" value="2321"/>
</dbReference>
<gene>
    <name evidence="13" type="primary">LOC115884293</name>
</gene>
<evidence type="ECO:0000313" key="12">
    <source>
        <dbReference type="Proteomes" id="UP000504635"/>
    </source>
</evidence>
<name>A0A6J2Y637_SITOR</name>
<dbReference type="Proteomes" id="UP000504635">
    <property type="component" value="Unplaced"/>
</dbReference>
<keyword evidence="8 9" id="KW-0539">Nucleus</keyword>
<evidence type="ECO:0000256" key="4">
    <source>
        <dbReference type="ARBA" id="ARBA00022705"/>
    </source>
</evidence>
<dbReference type="InterPro" id="IPR027417">
    <property type="entry name" value="P-loop_NTPase"/>
</dbReference>
<accession>A0A6J2Y637</accession>
<dbReference type="GeneID" id="115884293"/>
<protein>
    <recommendedName>
        <fullName evidence="3 9">Origin recognition complex subunit 4</fullName>
    </recommendedName>
</protein>
<dbReference type="PIRSF" id="PIRSF007858">
    <property type="entry name" value="ORC4"/>
    <property type="match status" value="1"/>
</dbReference>
<dbReference type="InterPro" id="IPR032705">
    <property type="entry name" value="ORC4_C"/>
</dbReference>
<evidence type="ECO:0000256" key="2">
    <source>
        <dbReference type="ARBA" id="ARBA00005334"/>
    </source>
</evidence>
<dbReference type="GO" id="GO:0003688">
    <property type="term" value="F:DNA replication origin binding"/>
    <property type="evidence" value="ECO:0007669"/>
    <property type="project" value="TreeGrafter"/>
</dbReference>
<dbReference type="Gene3D" id="3.40.50.300">
    <property type="entry name" value="P-loop containing nucleotide triphosphate hydrolases"/>
    <property type="match status" value="1"/>
</dbReference>
<reference evidence="13" key="1">
    <citation type="submission" date="2025-08" db="UniProtKB">
        <authorList>
            <consortium name="RefSeq"/>
        </authorList>
    </citation>
    <scope>IDENTIFICATION</scope>
    <source>
        <tissue evidence="13">Gonads</tissue>
    </source>
</reference>
<dbReference type="GO" id="GO:0006270">
    <property type="term" value="P:DNA replication initiation"/>
    <property type="evidence" value="ECO:0007669"/>
    <property type="project" value="TreeGrafter"/>
</dbReference>
<dbReference type="FunFam" id="3.40.50.300:FF:000649">
    <property type="entry name" value="Origin recognition complex subunit 4"/>
    <property type="match status" value="1"/>
</dbReference>
<evidence type="ECO:0000256" key="8">
    <source>
        <dbReference type="ARBA" id="ARBA00023242"/>
    </source>
</evidence>
<dbReference type="OrthoDB" id="343623at2759"/>
<keyword evidence="5" id="KW-0547">Nucleotide-binding</keyword>
<dbReference type="GO" id="GO:0005737">
    <property type="term" value="C:cytoplasm"/>
    <property type="evidence" value="ECO:0007669"/>
    <property type="project" value="UniProtKB-ARBA"/>
</dbReference>
<keyword evidence="7 9" id="KW-0238">DNA-binding</keyword>
<dbReference type="InterPro" id="IPR016527">
    <property type="entry name" value="ORC4"/>
</dbReference>
<keyword evidence="12" id="KW-1185">Reference proteome</keyword>
<keyword evidence="4 9" id="KW-0235">DNA replication</keyword>
<proteinExistence type="inferred from homology"/>
<dbReference type="Pfam" id="PF13191">
    <property type="entry name" value="AAA_16"/>
    <property type="match status" value="1"/>
</dbReference>
<evidence type="ECO:0000256" key="3">
    <source>
        <dbReference type="ARBA" id="ARBA00019083"/>
    </source>
</evidence>
<organism evidence="12 13">
    <name type="scientific">Sitophilus oryzae</name>
    <name type="common">Rice weevil</name>
    <name type="synonym">Curculio oryzae</name>
    <dbReference type="NCBI Taxonomy" id="7048"/>
    <lineage>
        <taxon>Eukaryota</taxon>
        <taxon>Metazoa</taxon>
        <taxon>Ecdysozoa</taxon>
        <taxon>Arthropoda</taxon>
        <taxon>Hexapoda</taxon>
        <taxon>Insecta</taxon>
        <taxon>Pterygota</taxon>
        <taxon>Neoptera</taxon>
        <taxon>Endopterygota</taxon>
        <taxon>Coleoptera</taxon>
        <taxon>Polyphaga</taxon>
        <taxon>Cucujiformia</taxon>
        <taxon>Curculionidae</taxon>
        <taxon>Dryophthorinae</taxon>
        <taxon>Sitophilus</taxon>
    </lineage>
</organism>
<keyword evidence="6" id="KW-0067">ATP-binding</keyword>
<dbReference type="GO" id="GO:0005524">
    <property type="term" value="F:ATP binding"/>
    <property type="evidence" value="ECO:0007669"/>
    <property type="project" value="UniProtKB-KW"/>
</dbReference>
<sequence>MCEEVKQIRVYLKDKLLNNNVLLCLENERTQLADLLLKTLDYGESNSILIIGSIGVGKTRLVNSVINELSEKGKFRTDSLLVKLHGLVHTDDKLALKSITFQMKLDNAVDGKVFGSFAENLVFLLGCLRGGEKRCSKSVIFVLEDFDLFCAHHNQTLLYNLFDISQSAQTPICVLGITCRLDVIQLLEKRVKSRFSHRQMFIYPGPEDESKINQLDSVLVHIKWYLEIPYKARIKISENRRKEWNQALDLLLKDKKFKNIIQRLIDLELNFNSIKHFLLKCICLLSNNISFSVVLFENELNLLEKDEIINTLRDLSVLELCLIIAMKHHCDIYDNQPMNFEMVYNRYVKFANKHASIQTIQRPVVMKAFEHIENLELISLINCGNSRVQKEYQFFKLMVTSQQLSEAIGKFCGLPTEVLQWANSSLT</sequence>
<evidence type="ECO:0000256" key="1">
    <source>
        <dbReference type="ARBA" id="ARBA00004123"/>
    </source>
</evidence>
<dbReference type="SUPFAM" id="SSF52540">
    <property type="entry name" value="P-loop containing nucleoside triphosphate hydrolases"/>
    <property type="match status" value="1"/>
</dbReference>
<dbReference type="AlphaFoldDB" id="A0A6J2Y637"/>
<evidence type="ECO:0000313" key="13">
    <source>
        <dbReference type="RefSeq" id="XP_030758696.1"/>
    </source>
</evidence>
<evidence type="ECO:0000256" key="7">
    <source>
        <dbReference type="ARBA" id="ARBA00023125"/>
    </source>
</evidence>
<dbReference type="CTD" id="5000"/>
<comment type="similarity">
    <text evidence="2 9">Belongs to the ORC4 family.</text>
</comment>
<feature type="domain" description="Origin recognition complex subunit 4 C-terminal" evidence="11">
    <location>
        <begin position="237"/>
        <end position="408"/>
    </location>
</feature>
<feature type="domain" description="Orc1-like AAA ATPase" evidence="10">
    <location>
        <begin position="22"/>
        <end position="174"/>
    </location>
</feature>
<evidence type="ECO:0000259" key="11">
    <source>
        <dbReference type="Pfam" id="PF14629"/>
    </source>
</evidence>
<comment type="subcellular location">
    <subcellularLocation>
        <location evidence="1 9">Nucleus</location>
    </subcellularLocation>
</comment>
<evidence type="ECO:0000256" key="5">
    <source>
        <dbReference type="ARBA" id="ARBA00022741"/>
    </source>
</evidence>
<evidence type="ECO:0000259" key="10">
    <source>
        <dbReference type="Pfam" id="PF13191"/>
    </source>
</evidence>
<dbReference type="Pfam" id="PF14629">
    <property type="entry name" value="ORC4_C"/>
    <property type="match status" value="1"/>
</dbReference>
<evidence type="ECO:0000256" key="9">
    <source>
        <dbReference type="PIRNR" id="PIRNR007858"/>
    </source>
</evidence>
<dbReference type="GO" id="GO:0005664">
    <property type="term" value="C:nuclear origin of replication recognition complex"/>
    <property type="evidence" value="ECO:0007669"/>
    <property type="project" value="TreeGrafter"/>
</dbReference>
<dbReference type="RefSeq" id="XP_030758696.1">
    <property type="nucleotide sequence ID" value="XM_030902836.1"/>
</dbReference>
<dbReference type="PANTHER" id="PTHR12087:SF0">
    <property type="entry name" value="ORIGIN RECOGNITION COMPLEX SUBUNIT 4"/>
    <property type="match status" value="1"/>
</dbReference>
<dbReference type="KEGG" id="soy:115884293"/>
<dbReference type="PANTHER" id="PTHR12087">
    <property type="entry name" value="ORIGIN RECOGNITION COMPLEX SUBUNIT 4"/>
    <property type="match status" value="1"/>
</dbReference>
<dbReference type="InterPro" id="IPR041664">
    <property type="entry name" value="AAA_16"/>
</dbReference>
<dbReference type="InParanoid" id="A0A6J2Y637"/>
<comment type="function">
    <text evidence="9">Component of the origin recognition complex (ORC) that binds origins of replication.</text>
</comment>